<dbReference type="EMBL" id="CP090892">
    <property type="protein sequence ID" value="ULU06135.1"/>
    <property type="molecule type" value="Genomic_DNA"/>
</dbReference>
<sequence>MKKRYRISIPIESAYQCVVKLRVLGVSQFIDSRENGHNTFEDDVRKCDDNFEKIQMIQFQIQQKGFEIPEYKEDVAIPSHEEMTEV</sequence>
<name>A0AAE9DJH5_CAEBR</name>
<accession>A0AAE9DJH5</accession>
<gene>
    <name evidence="1" type="ORF">L3Y34_018194</name>
</gene>
<dbReference type="AlphaFoldDB" id="A0AAE9DJH5"/>
<protein>
    <submittedName>
        <fullName evidence="1">Uncharacterized protein</fullName>
    </submittedName>
</protein>
<evidence type="ECO:0000313" key="2">
    <source>
        <dbReference type="Proteomes" id="UP000827892"/>
    </source>
</evidence>
<reference evidence="1 2" key="1">
    <citation type="submission" date="2022-05" db="EMBL/GenBank/DDBJ databases">
        <title>Chromosome-level reference genomes for two strains of Caenorhabditis briggsae: an improved platform for comparative genomics.</title>
        <authorList>
            <person name="Stevens L."/>
            <person name="Andersen E.C."/>
        </authorList>
    </citation>
    <scope>NUCLEOTIDE SEQUENCE [LARGE SCALE GENOMIC DNA]</scope>
    <source>
        <strain evidence="1">QX1410_ONT</strain>
        <tissue evidence="1">Whole-organism</tissue>
    </source>
</reference>
<proteinExistence type="predicted"/>
<evidence type="ECO:0000313" key="1">
    <source>
        <dbReference type="EMBL" id="ULU06135.1"/>
    </source>
</evidence>
<dbReference type="Proteomes" id="UP000827892">
    <property type="component" value="Chromosome II"/>
</dbReference>
<organism evidence="1 2">
    <name type="scientific">Caenorhabditis briggsae</name>
    <dbReference type="NCBI Taxonomy" id="6238"/>
    <lineage>
        <taxon>Eukaryota</taxon>
        <taxon>Metazoa</taxon>
        <taxon>Ecdysozoa</taxon>
        <taxon>Nematoda</taxon>
        <taxon>Chromadorea</taxon>
        <taxon>Rhabditida</taxon>
        <taxon>Rhabditina</taxon>
        <taxon>Rhabditomorpha</taxon>
        <taxon>Rhabditoidea</taxon>
        <taxon>Rhabditidae</taxon>
        <taxon>Peloderinae</taxon>
        <taxon>Caenorhabditis</taxon>
    </lineage>
</organism>